<comment type="caution">
    <text evidence="1">The sequence shown here is derived from an EMBL/GenBank/DDBJ whole genome shotgun (WGS) entry which is preliminary data.</text>
</comment>
<protein>
    <submittedName>
        <fullName evidence="1">Uncharacterized protein</fullName>
    </submittedName>
</protein>
<dbReference type="Proteomes" id="UP000314294">
    <property type="component" value="Unassembled WGS sequence"/>
</dbReference>
<name>A0A4Z2EUW5_9TELE</name>
<keyword evidence="2" id="KW-1185">Reference proteome</keyword>
<accession>A0A4Z2EUW5</accession>
<evidence type="ECO:0000313" key="2">
    <source>
        <dbReference type="Proteomes" id="UP000314294"/>
    </source>
</evidence>
<evidence type="ECO:0000313" key="1">
    <source>
        <dbReference type="EMBL" id="TNN32618.1"/>
    </source>
</evidence>
<organism evidence="1 2">
    <name type="scientific">Liparis tanakae</name>
    <name type="common">Tanaka's snailfish</name>
    <dbReference type="NCBI Taxonomy" id="230148"/>
    <lineage>
        <taxon>Eukaryota</taxon>
        <taxon>Metazoa</taxon>
        <taxon>Chordata</taxon>
        <taxon>Craniata</taxon>
        <taxon>Vertebrata</taxon>
        <taxon>Euteleostomi</taxon>
        <taxon>Actinopterygii</taxon>
        <taxon>Neopterygii</taxon>
        <taxon>Teleostei</taxon>
        <taxon>Neoteleostei</taxon>
        <taxon>Acanthomorphata</taxon>
        <taxon>Eupercaria</taxon>
        <taxon>Perciformes</taxon>
        <taxon>Cottioidei</taxon>
        <taxon>Cottales</taxon>
        <taxon>Liparidae</taxon>
        <taxon>Liparis</taxon>
    </lineage>
</organism>
<dbReference type="EMBL" id="SRLO01002584">
    <property type="protein sequence ID" value="TNN32618.1"/>
    <property type="molecule type" value="Genomic_DNA"/>
</dbReference>
<proteinExistence type="predicted"/>
<dbReference type="AlphaFoldDB" id="A0A4Z2EUW5"/>
<gene>
    <name evidence="1" type="ORF">EYF80_057220</name>
</gene>
<reference evidence="1 2" key="1">
    <citation type="submission" date="2019-03" db="EMBL/GenBank/DDBJ databases">
        <title>First draft genome of Liparis tanakae, snailfish: a comprehensive survey of snailfish specific genes.</title>
        <authorList>
            <person name="Kim W."/>
            <person name="Song I."/>
            <person name="Jeong J.-H."/>
            <person name="Kim D."/>
            <person name="Kim S."/>
            <person name="Ryu S."/>
            <person name="Song J.Y."/>
            <person name="Lee S.K."/>
        </authorList>
    </citation>
    <scope>NUCLEOTIDE SEQUENCE [LARGE SCALE GENOMIC DNA]</scope>
    <source>
        <tissue evidence="1">Muscle</tissue>
    </source>
</reference>
<sequence length="196" mass="21168">MAFSRSWLLLKKMSPAASRSFRRKPVSPGEVELAEGFQRLPLPAAVPGVRQQLQPVLAVDDALGLVGTLTPIQPAQASGCSELAWQRGEVQFVDGSSSHNKDLAADGQQQGPFVAAFPKVQLVLLDVVLTQLQQHRHEVHLVGLSHGPVGQVLVLLADVQRSLVALCRPPEVTHASQRHAAHVEGHPCVKSNIFMK</sequence>